<name>A0A1I1S7A4_9LACO</name>
<dbReference type="GO" id="GO:0015937">
    <property type="term" value="P:coenzyme A biosynthetic process"/>
    <property type="evidence" value="ECO:0007669"/>
    <property type="project" value="UniProtKB-UniRule"/>
</dbReference>
<dbReference type="Proteomes" id="UP000199599">
    <property type="component" value="Unassembled WGS sequence"/>
</dbReference>
<keyword evidence="7 8" id="KW-0173">Coenzyme A biosynthesis</keyword>
<dbReference type="UniPathway" id="UPA00241">
    <property type="reaction ID" value="UER00356"/>
</dbReference>
<comment type="function">
    <text evidence="8">Catalyzes the phosphorylation of the 3'-hydroxyl group of dephosphocoenzyme A to form coenzyme A.</text>
</comment>
<evidence type="ECO:0000256" key="2">
    <source>
        <dbReference type="ARBA" id="ARBA00022490"/>
    </source>
</evidence>
<keyword evidence="2 8" id="KW-0963">Cytoplasm</keyword>
<dbReference type="STRING" id="1505723.SAMN04487792_0799"/>
<evidence type="ECO:0000313" key="10">
    <source>
        <dbReference type="EMBL" id="SFD42399.1"/>
    </source>
</evidence>
<organism evidence="10 11">
    <name type="scientific">Lactobacillus bombicola</name>
    <dbReference type="NCBI Taxonomy" id="1505723"/>
    <lineage>
        <taxon>Bacteria</taxon>
        <taxon>Bacillati</taxon>
        <taxon>Bacillota</taxon>
        <taxon>Bacilli</taxon>
        <taxon>Lactobacillales</taxon>
        <taxon>Lactobacillaceae</taxon>
        <taxon>Lactobacillus</taxon>
    </lineage>
</organism>
<dbReference type="SUPFAM" id="SSF52540">
    <property type="entry name" value="P-loop containing nucleoside triphosphate hydrolases"/>
    <property type="match status" value="1"/>
</dbReference>
<dbReference type="Gene3D" id="3.40.50.300">
    <property type="entry name" value="P-loop containing nucleotide triphosphate hydrolases"/>
    <property type="match status" value="1"/>
</dbReference>
<dbReference type="FunFam" id="3.40.50.300:FF:000991">
    <property type="entry name" value="Dephospho-CoA kinase"/>
    <property type="match status" value="1"/>
</dbReference>
<evidence type="ECO:0000313" key="11">
    <source>
        <dbReference type="Proteomes" id="UP000199599"/>
    </source>
</evidence>
<keyword evidence="6 8" id="KW-0067">ATP-binding</keyword>
<evidence type="ECO:0000256" key="6">
    <source>
        <dbReference type="ARBA" id="ARBA00022840"/>
    </source>
</evidence>
<feature type="binding site" evidence="8">
    <location>
        <begin position="12"/>
        <end position="17"/>
    </location>
    <ligand>
        <name>ATP</name>
        <dbReference type="ChEBI" id="CHEBI:30616"/>
    </ligand>
</feature>
<evidence type="ECO:0000256" key="9">
    <source>
        <dbReference type="NCBIfam" id="TIGR00152"/>
    </source>
</evidence>
<comment type="similarity">
    <text evidence="1 8">Belongs to the CoaE family.</text>
</comment>
<keyword evidence="5 8" id="KW-0418">Kinase</keyword>
<evidence type="ECO:0000256" key="5">
    <source>
        <dbReference type="ARBA" id="ARBA00022777"/>
    </source>
</evidence>
<dbReference type="PROSITE" id="PS51219">
    <property type="entry name" value="DPCK"/>
    <property type="match status" value="1"/>
</dbReference>
<dbReference type="PANTHER" id="PTHR10695:SF46">
    <property type="entry name" value="BIFUNCTIONAL COENZYME A SYNTHASE-RELATED"/>
    <property type="match status" value="1"/>
</dbReference>
<dbReference type="GO" id="GO:0005737">
    <property type="term" value="C:cytoplasm"/>
    <property type="evidence" value="ECO:0007669"/>
    <property type="project" value="UniProtKB-SubCell"/>
</dbReference>
<dbReference type="GO" id="GO:0005524">
    <property type="term" value="F:ATP binding"/>
    <property type="evidence" value="ECO:0007669"/>
    <property type="project" value="UniProtKB-UniRule"/>
</dbReference>
<dbReference type="EC" id="2.7.1.24" evidence="8 9"/>
<keyword evidence="4 8" id="KW-0547">Nucleotide-binding</keyword>
<dbReference type="HAMAP" id="MF_00376">
    <property type="entry name" value="Dephospho_CoA_kinase"/>
    <property type="match status" value="1"/>
</dbReference>
<proteinExistence type="inferred from homology"/>
<dbReference type="RefSeq" id="WP_090092895.1">
    <property type="nucleotide sequence ID" value="NZ_CBCRVU010000003.1"/>
</dbReference>
<gene>
    <name evidence="8" type="primary">coaE</name>
    <name evidence="10" type="ORF">SAMN04487792_0799</name>
</gene>
<accession>A0A1I1S7A4</accession>
<keyword evidence="3 8" id="KW-0808">Transferase</keyword>
<evidence type="ECO:0000256" key="8">
    <source>
        <dbReference type="HAMAP-Rule" id="MF_00376"/>
    </source>
</evidence>
<evidence type="ECO:0000256" key="1">
    <source>
        <dbReference type="ARBA" id="ARBA00009018"/>
    </source>
</evidence>
<dbReference type="AlphaFoldDB" id="A0A1I1S7A4"/>
<dbReference type="Pfam" id="PF01121">
    <property type="entry name" value="CoaE"/>
    <property type="match status" value="1"/>
</dbReference>
<dbReference type="InterPro" id="IPR027417">
    <property type="entry name" value="P-loop_NTPase"/>
</dbReference>
<comment type="pathway">
    <text evidence="8">Cofactor biosynthesis; coenzyme A biosynthesis; CoA from (R)-pantothenate: step 5/5.</text>
</comment>
<protein>
    <recommendedName>
        <fullName evidence="8 9">Dephospho-CoA kinase</fullName>
        <ecNumber evidence="8 9">2.7.1.24</ecNumber>
    </recommendedName>
    <alternativeName>
        <fullName evidence="8">Dephosphocoenzyme A kinase</fullName>
    </alternativeName>
</protein>
<comment type="catalytic activity">
    <reaction evidence="8">
        <text>3'-dephospho-CoA + ATP = ADP + CoA + H(+)</text>
        <dbReference type="Rhea" id="RHEA:18245"/>
        <dbReference type="ChEBI" id="CHEBI:15378"/>
        <dbReference type="ChEBI" id="CHEBI:30616"/>
        <dbReference type="ChEBI" id="CHEBI:57287"/>
        <dbReference type="ChEBI" id="CHEBI:57328"/>
        <dbReference type="ChEBI" id="CHEBI:456216"/>
        <dbReference type="EC" id="2.7.1.24"/>
    </reaction>
</comment>
<evidence type="ECO:0000256" key="7">
    <source>
        <dbReference type="ARBA" id="ARBA00022993"/>
    </source>
</evidence>
<comment type="subcellular location">
    <subcellularLocation>
        <location evidence="8">Cytoplasm</location>
    </subcellularLocation>
</comment>
<dbReference type="NCBIfam" id="TIGR00152">
    <property type="entry name" value="dephospho-CoA kinase"/>
    <property type="match status" value="1"/>
</dbReference>
<dbReference type="InterPro" id="IPR001977">
    <property type="entry name" value="Depp_CoAkinase"/>
</dbReference>
<sequence>MTIVIGLTGGIASGKSTADAFFRKKKIPVIDSDRIAHEILNIDYAGYKVVVTEFGCNILNSDKSINRAKLGQIVFNDKQQLKRLNAITHPLILKEIQAKITRYKKVGELIVVLDAPLLFESKARNLCDCSILIALPESEQIKRLMVRDNLTEKDAIARINSQMSLAQKAKLADYVILNTSTIKVLETKLDKLISKIIKESEYGMS</sequence>
<dbReference type="EMBL" id="FOMN01000003">
    <property type="protein sequence ID" value="SFD42399.1"/>
    <property type="molecule type" value="Genomic_DNA"/>
</dbReference>
<reference evidence="11" key="1">
    <citation type="submission" date="2016-10" db="EMBL/GenBank/DDBJ databases">
        <authorList>
            <person name="Varghese N."/>
            <person name="Submissions S."/>
        </authorList>
    </citation>
    <scope>NUCLEOTIDE SEQUENCE [LARGE SCALE GENOMIC DNA]</scope>
    <source>
        <strain evidence="11">R-53102</strain>
    </source>
</reference>
<evidence type="ECO:0000256" key="3">
    <source>
        <dbReference type="ARBA" id="ARBA00022679"/>
    </source>
</evidence>
<dbReference type="CDD" id="cd02022">
    <property type="entry name" value="DPCK"/>
    <property type="match status" value="1"/>
</dbReference>
<dbReference type="GO" id="GO:0004140">
    <property type="term" value="F:dephospho-CoA kinase activity"/>
    <property type="evidence" value="ECO:0007669"/>
    <property type="project" value="UniProtKB-UniRule"/>
</dbReference>
<evidence type="ECO:0000256" key="4">
    <source>
        <dbReference type="ARBA" id="ARBA00022741"/>
    </source>
</evidence>
<dbReference type="PANTHER" id="PTHR10695">
    <property type="entry name" value="DEPHOSPHO-COA KINASE-RELATED"/>
    <property type="match status" value="1"/>
</dbReference>